<dbReference type="AlphaFoldDB" id="A0A840DU33"/>
<comment type="catalytic activity">
    <reaction evidence="5">
        <text>(6S)-5-formyl-5,6,7,8-tetrahydrofolate + ATP = (6R)-5,10-methenyltetrahydrofolate + ADP + phosphate</text>
        <dbReference type="Rhea" id="RHEA:10488"/>
        <dbReference type="ChEBI" id="CHEBI:30616"/>
        <dbReference type="ChEBI" id="CHEBI:43474"/>
        <dbReference type="ChEBI" id="CHEBI:57455"/>
        <dbReference type="ChEBI" id="CHEBI:57457"/>
        <dbReference type="ChEBI" id="CHEBI:456216"/>
        <dbReference type="EC" id="6.3.3.2"/>
    </reaction>
</comment>
<dbReference type="EMBL" id="JACIDE010000007">
    <property type="protein sequence ID" value="MBB4073538.1"/>
    <property type="molecule type" value="Genomic_DNA"/>
</dbReference>
<dbReference type="NCBIfam" id="TIGR02727">
    <property type="entry name" value="MTHFS_bact"/>
    <property type="match status" value="1"/>
</dbReference>
<dbReference type="EC" id="6.3.3.2" evidence="5"/>
<dbReference type="GO" id="GO:0009396">
    <property type="term" value="P:folic acid-containing compound biosynthetic process"/>
    <property type="evidence" value="ECO:0007669"/>
    <property type="project" value="TreeGrafter"/>
</dbReference>
<protein>
    <recommendedName>
        <fullName evidence="5">5-formyltetrahydrofolate cyclo-ligase</fullName>
        <ecNumber evidence="5">6.3.3.2</ecNumber>
    </recommendedName>
</protein>
<evidence type="ECO:0000256" key="4">
    <source>
        <dbReference type="PIRSR" id="PIRSR006806-1"/>
    </source>
</evidence>
<evidence type="ECO:0000256" key="3">
    <source>
        <dbReference type="ARBA" id="ARBA00022840"/>
    </source>
</evidence>
<reference evidence="6 7" key="1">
    <citation type="submission" date="2020-08" db="EMBL/GenBank/DDBJ databases">
        <title>Genomic Encyclopedia of Type Strains, Phase IV (KMG-IV): sequencing the most valuable type-strain genomes for metagenomic binning, comparative biology and taxonomic classification.</title>
        <authorList>
            <person name="Goeker M."/>
        </authorList>
    </citation>
    <scope>NUCLEOTIDE SEQUENCE [LARGE SCALE GENOMIC DNA]</scope>
    <source>
        <strain evidence="6 7">DSM 17075</strain>
    </source>
</reference>
<dbReference type="Pfam" id="PF01812">
    <property type="entry name" value="5-FTHF_cyc-lig"/>
    <property type="match status" value="1"/>
</dbReference>
<dbReference type="GO" id="GO:0035999">
    <property type="term" value="P:tetrahydrofolate interconversion"/>
    <property type="evidence" value="ECO:0007669"/>
    <property type="project" value="TreeGrafter"/>
</dbReference>
<dbReference type="GO" id="GO:0030272">
    <property type="term" value="F:5-formyltetrahydrofolate cyclo-ligase activity"/>
    <property type="evidence" value="ECO:0007669"/>
    <property type="project" value="UniProtKB-EC"/>
</dbReference>
<evidence type="ECO:0000313" key="7">
    <source>
        <dbReference type="Proteomes" id="UP000559598"/>
    </source>
</evidence>
<comment type="similarity">
    <text evidence="1 5">Belongs to the 5-formyltetrahydrofolate cyclo-ligase family.</text>
</comment>
<dbReference type="InterPro" id="IPR024185">
    <property type="entry name" value="FTHF_cligase-like_sf"/>
</dbReference>
<dbReference type="Proteomes" id="UP000559598">
    <property type="component" value="Unassembled WGS sequence"/>
</dbReference>
<keyword evidence="5" id="KW-0460">Magnesium</keyword>
<feature type="binding site" evidence="4">
    <location>
        <begin position="132"/>
        <end position="140"/>
    </location>
    <ligand>
        <name>ATP</name>
        <dbReference type="ChEBI" id="CHEBI:30616"/>
    </ligand>
</feature>
<evidence type="ECO:0000256" key="1">
    <source>
        <dbReference type="ARBA" id="ARBA00010638"/>
    </source>
</evidence>
<keyword evidence="6" id="KW-0436">Ligase</keyword>
<dbReference type="PANTHER" id="PTHR23407">
    <property type="entry name" value="ATPASE INHIBITOR/5-FORMYLTETRAHYDROFOLATE CYCLO-LIGASE"/>
    <property type="match status" value="1"/>
</dbReference>
<keyword evidence="2 4" id="KW-0547">Nucleotide-binding</keyword>
<keyword evidence="3 4" id="KW-0067">ATP-binding</keyword>
<keyword evidence="5" id="KW-0479">Metal-binding</keyword>
<comment type="cofactor">
    <cofactor evidence="5">
        <name>Mg(2+)</name>
        <dbReference type="ChEBI" id="CHEBI:18420"/>
    </cofactor>
</comment>
<evidence type="ECO:0000256" key="2">
    <source>
        <dbReference type="ARBA" id="ARBA00022741"/>
    </source>
</evidence>
<name>A0A840DU33_9BACL</name>
<dbReference type="InterPro" id="IPR037171">
    <property type="entry name" value="NagB/RpiA_transferase-like"/>
</dbReference>
<dbReference type="GO" id="GO:0046872">
    <property type="term" value="F:metal ion binding"/>
    <property type="evidence" value="ECO:0007669"/>
    <property type="project" value="UniProtKB-KW"/>
</dbReference>
<dbReference type="GO" id="GO:0005524">
    <property type="term" value="F:ATP binding"/>
    <property type="evidence" value="ECO:0007669"/>
    <property type="project" value="UniProtKB-KW"/>
</dbReference>
<gene>
    <name evidence="6" type="ORF">GGR02_001300</name>
</gene>
<dbReference type="RefSeq" id="WP_183183891.1">
    <property type="nucleotide sequence ID" value="NZ_BMNP01000005.1"/>
</dbReference>
<dbReference type="PIRSF" id="PIRSF006806">
    <property type="entry name" value="FTHF_cligase"/>
    <property type="match status" value="1"/>
</dbReference>
<accession>A0A840DU33</accession>
<evidence type="ECO:0000313" key="6">
    <source>
        <dbReference type="EMBL" id="MBB4073538.1"/>
    </source>
</evidence>
<feature type="binding site" evidence="4">
    <location>
        <position position="53"/>
    </location>
    <ligand>
        <name>substrate</name>
    </ligand>
</feature>
<keyword evidence="7" id="KW-1185">Reference proteome</keyword>
<feature type="binding site" evidence="4">
    <location>
        <begin position="2"/>
        <end position="6"/>
    </location>
    <ligand>
        <name>ATP</name>
        <dbReference type="ChEBI" id="CHEBI:30616"/>
    </ligand>
</feature>
<dbReference type="Gene3D" id="3.40.50.10420">
    <property type="entry name" value="NagB/RpiA/CoA transferase-like"/>
    <property type="match status" value="1"/>
</dbReference>
<dbReference type="InterPro" id="IPR002698">
    <property type="entry name" value="FTHF_cligase"/>
</dbReference>
<evidence type="ECO:0000256" key="5">
    <source>
        <dbReference type="RuleBase" id="RU361279"/>
    </source>
</evidence>
<dbReference type="PANTHER" id="PTHR23407:SF1">
    <property type="entry name" value="5-FORMYLTETRAHYDROFOLATE CYCLO-LIGASE"/>
    <property type="match status" value="1"/>
</dbReference>
<proteinExistence type="inferred from homology"/>
<organism evidence="6 7">
    <name type="scientific">Anoxybacteroides voinovskiense</name>
    <dbReference type="NCBI Taxonomy" id="230470"/>
    <lineage>
        <taxon>Bacteria</taxon>
        <taxon>Bacillati</taxon>
        <taxon>Bacillota</taxon>
        <taxon>Bacilli</taxon>
        <taxon>Bacillales</taxon>
        <taxon>Anoxybacillaceae</taxon>
        <taxon>Anoxybacteroides</taxon>
    </lineage>
</organism>
<feature type="binding site" evidence="4">
    <location>
        <position position="48"/>
    </location>
    <ligand>
        <name>substrate</name>
    </ligand>
</feature>
<dbReference type="SUPFAM" id="SSF100950">
    <property type="entry name" value="NagB/RpiA/CoA transferase-like"/>
    <property type="match status" value="1"/>
</dbReference>
<comment type="caution">
    <text evidence="6">The sequence shown here is derived from an EMBL/GenBank/DDBJ whole genome shotgun (WGS) entry which is preliminary data.</text>
</comment>
<sequence length="187" mass="21418">MKSFIREQMRERLRQLTPEEKRAYDEQIAAKLYAFSGWQQATTVALTVSKGQEINTMPIIEKAWEEGKIVCVPKCYPETKTMTFRAIRSFAQLETVYFGLREPIEAITEEIPPQAIELMIVPGICFSTDGYRIGYGGGYYDRYLQQVKSPTASLAYSFQVIEQLPIEPHDIPVDVIITNEKVIVCHE</sequence>